<evidence type="ECO:0000256" key="1">
    <source>
        <dbReference type="ARBA" id="ARBA00022737"/>
    </source>
</evidence>
<dbReference type="Pfam" id="PF01436">
    <property type="entry name" value="NHL"/>
    <property type="match status" value="1"/>
</dbReference>
<accession>A0A3B0RY60</accession>
<dbReference type="PROSITE" id="PS51257">
    <property type="entry name" value="PROKAR_LIPOPROTEIN"/>
    <property type="match status" value="1"/>
</dbReference>
<dbReference type="InterPro" id="IPR001258">
    <property type="entry name" value="NHL_repeat"/>
</dbReference>
<proteinExistence type="predicted"/>
<dbReference type="SUPFAM" id="SSF101898">
    <property type="entry name" value="NHL repeat"/>
    <property type="match status" value="1"/>
</dbReference>
<evidence type="ECO:0000259" key="2">
    <source>
        <dbReference type="PROSITE" id="PS51352"/>
    </source>
</evidence>
<dbReference type="InterPro" id="IPR013766">
    <property type="entry name" value="Thioredoxin_domain"/>
</dbReference>
<dbReference type="InterPro" id="IPR011042">
    <property type="entry name" value="6-blade_b-propeller_TolB-like"/>
</dbReference>
<dbReference type="Pfam" id="PF13905">
    <property type="entry name" value="Thioredoxin_8"/>
    <property type="match status" value="1"/>
</dbReference>
<sequence length="547" mass="57998">MRTFTLRPRSGLLALIIATALVASACSATGNGSTTTTSSATTSTEPIDYAGSDPAPEFPPDLDWINVPEPLTLDSLKGKIVLLDFWSYGCLSCIEAFSDLDRLQQEFPEELVIITVHAGKFTNERETDNIVAAVERSRITYPVINDSEYAIWSDWGIREWASLVLIDPEGNIVGGQTGRNPYDIVQPVVAGLAAQFADTIDRTPLRAAPAIPPRPVGTLSFPGSVAVSGSDLFIADSGNNRIVRVNKTSGEVLTVYGTGTAGLINGSPQEAQFDSPQGLVASDDGTVLYVADTNNHVVRSINLETGDVTTLAGTGEIATTPALALLDEVRLSYPWGLTILDGVLYVAMAGMDQIWILDPTQNIALPAVGSSQQGNINGPLSQAQLAQPSGVTFSPDGLLYFADSQSSAIRWADTGNDAGRTGTVSGPPNDLQDYGDVDGIGAEAHLQHPMALVWDTINSQLIIADSYNSKLKTINIETFLTTTWLGGEQGFEDGDTPAFWEPGGLAIDGGVLYVADTNNHAIRVVDIETGQTSTLVLNGLENFPVAN</sequence>
<dbReference type="PANTHER" id="PTHR46388">
    <property type="entry name" value="NHL REPEAT-CONTAINING PROTEIN 2"/>
    <property type="match status" value="1"/>
</dbReference>
<feature type="domain" description="Thioredoxin" evidence="2">
    <location>
        <begin position="49"/>
        <end position="194"/>
    </location>
</feature>
<dbReference type="PANTHER" id="PTHR46388:SF2">
    <property type="entry name" value="NHL REPEAT-CONTAINING PROTEIN 2"/>
    <property type="match status" value="1"/>
</dbReference>
<name>A0A3B0RY60_9ZZZZ</name>
<dbReference type="InterPro" id="IPR036249">
    <property type="entry name" value="Thioredoxin-like_sf"/>
</dbReference>
<dbReference type="InterPro" id="IPR012336">
    <property type="entry name" value="Thioredoxin-like_fold"/>
</dbReference>
<dbReference type="Gene3D" id="3.40.30.10">
    <property type="entry name" value="Glutaredoxin"/>
    <property type="match status" value="1"/>
</dbReference>
<organism evidence="3">
    <name type="scientific">hydrothermal vent metagenome</name>
    <dbReference type="NCBI Taxonomy" id="652676"/>
    <lineage>
        <taxon>unclassified sequences</taxon>
        <taxon>metagenomes</taxon>
        <taxon>ecological metagenomes</taxon>
    </lineage>
</organism>
<dbReference type="SUPFAM" id="SSF52833">
    <property type="entry name" value="Thioredoxin-like"/>
    <property type="match status" value="1"/>
</dbReference>
<protein>
    <recommendedName>
        <fullName evidence="2">Thioredoxin domain-containing protein</fullName>
    </recommendedName>
</protein>
<dbReference type="EMBL" id="UOEK01000145">
    <property type="protein sequence ID" value="VAV98814.1"/>
    <property type="molecule type" value="Genomic_DNA"/>
</dbReference>
<dbReference type="PROSITE" id="PS51352">
    <property type="entry name" value="THIOREDOXIN_2"/>
    <property type="match status" value="1"/>
</dbReference>
<gene>
    <name evidence="3" type="ORF">MNBD_ACTINO02-2442</name>
</gene>
<keyword evidence="1" id="KW-0677">Repeat</keyword>
<dbReference type="AlphaFoldDB" id="A0A3B0RY60"/>
<reference evidence="3" key="1">
    <citation type="submission" date="2018-06" db="EMBL/GenBank/DDBJ databases">
        <authorList>
            <person name="Zhirakovskaya E."/>
        </authorList>
    </citation>
    <scope>NUCLEOTIDE SEQUENCE</scope>
</reference>
<dbReference type="Gene3D" id="2.120.10.30">
    <property type="entry name" value="TolB, C-terminal domain"/>
    <property type="match status" value="3"/>
</dbReference>
<evidence type="ECO:0000313" key="3">
    <source>
        <dbReference type="EMBL" id="VAV98814.1"/>
    </source>
</evidence>